<organism evidence="2 3">
    <name type="scientific">Actinomadura napierensis</name>
    <dbReference type="NCBI Taxonomy" id="267854"/>
    <lineage>
        <taxon>Bacteria</taxon>
        <taxon>Bacillati</taxon>
        <taxon>Actinomycetota</taxon>
        <taxon>Actinomycetes</taxon>
        <taxon>Streptosporangiales</taxon>
        <taxon>Thermomonosporaceae</taxon>
        <taxon>Actinomadura</taxon>
    </lineage>
</organism>
<reference evidence="2 3" key="1">
    <citation type="journal article" date="2019" name="Int. J. Syst. Evol. Microbiol.">
        <title>The Global Catalogue of Microorganisms (GCM) 10K type strain sequencing project: providing services to taxonomists for standard genome sequencing and annotation.</title>
        <authorList>
            <consortium name="The Broad Institute Genomics Platform"/>
            <consortium name="The Broad Institute Genome Sequencing Center for Infectious Disease"/>
            <person name="Wu L."/>
            <person name="Ma J."/>
        </authorList>
    </citation>
    <scope>NUCLEOTIDE SEQUENCE [LARGE SCALE GENOMIC DNA]</scope>
    <source>
        <strain evidence="2 3">JCM 13850</strain>
    </source>
</reference>
<protein>
    <recommendedName>
        <fullName evidence="4">DUF4254 domain-containing protein</fullName>
    </recommendedName>
</protein>
<feature type="coiled-coil region" evidence="1">
    <location>
        <begin position="78"/>
        <end position="112"/>
    </location>
</feature>
<comment type="caution">
    <text evidence="2">The sequence shown here is derived from an EMBL/GenBank/DDBJ whole genome shotgun (WGS) entry which is preliminary data.</text>
</comment>
<name>A0ABN2ZY09_9ACTN</name>
<accession>A0ABN2ZY09</accession>
<evidence type="ECO:0000256" key="1">
    <source>
        <dbReference type="SAM" id="Coils"/>
    </source>
</evidence>
<evidence type="ECO:0008006" key="4">
    <source>
        <dbReference type="Google" id="ProtNLM"/>
    </source>
</evidence>
<proteinExistence type="predicted"/>
<keyword evidence="3" id="KW-1185">Reference proteome</keyword>
<dbReference type="RefSeq" id="WP_344272709.1">
    <property type="nucleotide sequence ID" value="NZ_BAAAMR010000053.1"/>
</dbReference>
<dbReference type="Proteomes" id="UP001501020">
    <property type="component" value="Unassembled WGS sequence"/>
</dbReference>
<gene>
    <name evidence="2" type="ORF">GCM10009727_53780</name>
</gene>
<keyword evidence="1" id="KW-0175">Coiled coil</keyword>
<dbReference type="EMBL" id="BAAAMR010000053">
    <property type="protein sequence ID" value="GAA2149929.1"/>
    <property type="molecule type" value="Genomic_DNA"/>
</dbReference>
<evidence type="ECO:0000313" key="2">
    <source>
        <dbReference type="EMBL" id="GAA2149929.1"/>
    </source>
</evidence>
<sequence length="140" mass="15116">MSESVSAELPADLEEMIDRHMERLREANRWSSAAAARVAGDGILAAILDPGAVAGNAARLPDGAGAPRPAGAAPEWDADVAREAIRRSNELHAELRREAEGLLARMDALLLTDLSAEHRAAVFDARHWWIGYVDDLAKLD</sequence>
<evidence type="ECO:0000313" key="3">
    <source>
        <dbReference type="Proteomes" id="UP001501020"/>
    </source>
</evidence>